<keyword evidence="2" id="KW-1185">Reference proteome</keyword>
<evidence type="ECO:0000313" key="1">
    <source>
        <dbReference type="EMBL" id="TKR30632.1"/>
    </source>
</evidence>
<proteinExistence type="predicted"/>
<evidence type="ECO:0000313" key="2">
    <source>
        <dbReference type="Proteomes" id="UP000308707"/>
    </source>
</evidence>
<sequence length="207" mass="22991">MGAALAVAAIAWISRPQPKALATKIDESWIPMPPDGMDASGFAARRLLFVADSMPEDDALTRTCGSYDSDGASERYRAVIGDPLLKPDARMWRLDLLVQGSQIQVTIEDASFPLRPPPPDARDEAQAPAFAPRRYWLQKAELEPIRAAWAEPALWLAEQRDVDCFDGRPVFLEACVHGRYAARARNCDSAADEAARKLWTLLQKRFP</sequence>
<dbReference type="RefSeq" id="WP_137267062.1">
    <property type="nucleotide sequence ID" value="NZ_SZUA01000002.1"/>
</dbReference>
<accession>A0A4U5JLX6</accession>
<comment type="caution">
    <text evidence="1">The sequence shown here is derived from an EMBL/GenBank/DDBJ whole genome shotgun (WGS) entry which is preliminary data.</text>
</comment>
<dbReference type="Proteomes" id="UP000308707">
    <property type="component" value="Unassembled WGS sequence"/>
</dbReference>
<dbReference type="AlphaFoldDB" id="A0A4U5JLX6"/>
<name>A0A4U5JLX6_9GAMM</name>
<dbReference type="OrthoDB" id="6028437at2"/>
<dbReference type="EMBL" id="SZUA01000002">
    <property type="protein sequence ID" value="TKR30632.1"/>
    <property type="molecule type" value="Genomic_DNA"/>
</dbReference>
<organism evidence="1 2">
    <name type="scientific">Luteimonas gilva</name>
    <dbReference type="NCBI Taxonomy" id="2572684"/>
    <lineage>
        <taxon>Bacteria</taxon>
        <taxon>Pseudomonadati</taxon>
        <taxon>Pseudomonadota</taxon>
        <taxon>Gammaproteobacteria</taxon>
        <taxon>Lysobacterales</taxon>
        <taxon>Lysobacteraceae</taxon>
        <taxon>Luteimonas</taxon>
    </lineage>
</organism>
<reference evidence="1 2" key="1">
    <citation type="submission" date="2019-04" db="EMBL/GenBank/DDBJ databases">
        <title>Reference strain of H23.</title>
        <authorList>
            <person name="Luo X."/>
        </authorList>
    </citation>
    <scope>NUCLEOTIDE SEQUENCE [LARGE SCALE GENOMIC DNA]</scope>
    <source>
        <strain evidence="1 2">H23</strain>
    </source>
</reference>
<protein>
    <submittedName>
        <fullName evidence="1">Uncharacterized protein</fullName>
    </submittedName>
</protein>
<gene>
    <name evidence="1" type="ORF">FCE95_11010</name>
</gene>